<dbReference type="EMBL" id="JARJCM010000022">
    <property type="protein sequence ID" value="KAJ7040258.1"/>
    <property type="molecule type" value="Genomic_DNA"/>
</dbReference>
<feature type="transmembrane region" description="Helical" evidence="1">
    <location>
        <begin position="83"/>
        <end position="106"/>
    </location>
</feature>
<evidence type="ECO:0008006" key="4">
    <source>
        <dbReference type="Google" id="ProtNLM"/>
    </source>
</evidence>
<sequence>MSPVLQRERDDAAMFPVSYLDPAASPEPSIASPSTTPALVEPSPTLVLVEPIPAPTSVQLGPTPTLVQPSHPGVTYTFDASTIVVLLSFLVFVLWVVGIFLFAPSLRRQFIEYRSKKRQEKKLRKLAKKRMQGLGFGYDGLTQAELQELHQQEEEHGEWSFVRLPHNPPSLSAIALLPPITIPTPRPGFDVSDAQRETIRAPLDSDPAPEYERGEYHWAGSKEVDVKREAGRDGMGM</sequence>
<name>A0AAD6T6G9_9AGAR</name>
<evidence type="ECO:0000313" key="2">
    <source>
        <dbReference type="EMBL" id="KAJ7040258.1"/>
    </source>
</evidence>
<dbReference type="AlphaFoldDB" id="A0AAD6T6G9"/>
<accession>A0AAD6T6G9</accession>
<keyword evidence="1" id="KW-0472">Membrane</keyword>
<dbReference type="Proteomes" id="UP001218188">
    <property type="component" value="Unassembled WGS sequence"/>
</dbReference>
<keyword evidence="1" id="KW-1133">Transmembrane helix</keyword>
<evidence type="ECO:0000256" key="1">
    <source>
        <dbReference type="SAM" id="Phobius"/>
    </source>
</evidence>
<keyword evidence="1" id="KW-0812">Transmembrane</keyword>
<proteinExistence type="predicted"/>
<organism evidence="2 3">
    <name type="scientific">Mycena alexandri</name>
    <dbReference type="NCBI Taxonomy" id="1745969"/>
    <lineage>
        <taxon>Eukaryota</taxon>
        <taxon>Fungi</taxon>
        <taxon>Dikarya</taxon>
        <taxon>Basidiomycota</taxon>
        <taxon>Agaricomycotina</taxon>
        <taxon>Agaricomycetes</taxon>
        <taxon>Agaricomycetidae</taxon>
        <taxon>Agaricales</taxon>
        <taxon>Marasmiineae</taxon>
        <taxon>Mycenaceae</taxon>
        <taxon>Mycena</taxon>
    </lineage>
</organism>
<reference evidence="2" key="1">
    <citation type="submission" date="2023-03" db="EMBL/GenBank/DDBJ databases">
        <title>Massive genome expansion in bonnet fungi (Mycena s.s.) driven by repeated elements and novel gene families across ecological guilds.</title>
        <authorList>
            <consortium name="Lawrence Berkeley National Laboratory"/>
            <person name="Harder C.B."/>
            <person name="Miyauchi S."/>
            <person name="Viragh M."/>
            <person name="Kuo A."/>
            <person name="Thoen E."/>
            <person name="Andreopoulos B."/>
            <person name="Lu D."/>
            <person name="Skrede I."/>
            <person name="Drula E."/>
            <person name="Henrissat B."/>
            <person name="Morin E."/>
            <person name="Kohler A."/>
            <person name="Barry K."/>
            <person name="LaButti K."/>
            <person name="Morin E."/>
            <person name="Salamov A."/>
            <person name="Lipzen A."/>
            <person name="Mereny Z."/>
            <person name="Hegedus B."/>
            <person name="Baldrian P."/>
            <person name="Stursova M."/>
            <person name="Weitz H."/>
            <person name="Taylor A."/>
            <person name="Grigoriev I.V."/>
            <person name="Nagy L.G."/>
            <person name="Martin F."/>
            <person name="Kauserud H."/>
        </authorList>
    </citation>
    <scope>NUCLEOTIDE SEQUENCE</scope>
    <source>
        <strain evidence="2">CBHHK200</strain>
    </source>
</reference>
<gene>
    <name evidence="2" type="ORF">C8F04DRAFT_1082960</name>
</gene>
<protein>
    <recommendedName>
        <fullName evidence="4">Transmembrane protein</fullName>
    </recommendedName>
</protein>
<keyword evidence="3" id="KW-1185">Reference proteome</keyword>
<comment type="caution">
    <text evidence="2">The sequence shown here is derived from an EMBL/GenBank/DDBJ whole genome shotgun (WGS) entry which is preliminary data.</text>
</comment>
<evidence type="ECO:0000313" key="3">
    <source>
        <dbReference type="Proteomes" id="UP001218188"/>
    </source>
</evidence>